<evidence type="ECO:0000313" key="2">
    <source>
        <dbReference type="EMBL" id="MBW8484670.1"/>
    </source>
</evidence>
<organism evidence="2 3">
    <name type="scientific">Actinomadura parmotrematis</name>
    <dbReference type="NCBI Taxonomy" id="2864039"/>
    <lineage>
        <taxon>Bacteria</taxon>
        <taxon>Bacillati</taxon>
        <taxon>Actinomycetota</taxon>
        <taxon>Actinomycetes</taxon>
        <taxon>Streptosporangiales</taxon>
        <taxon>Thermomonosporaceae</taxon>
        <taxon>Actinomadura</taxon>
    </lineage>
</organism>
<comment type="caution">
    <text evidence="2">The sequence shown here is derived from an EMBL/GenBank/DDBJ whole genome shotgun (WGS) entry which is preliminary data.</text>
</comment>
<dbReference type="SMART" id="SM00881">
    <property type="entry name" value="CoA_binding"/>
    <property type="match status" value="1"/>
</dbReference>
<dbReference type="EMBL" id="JAIBOA010000012">
    <property type="protein sequence ID" value="MBW8484670.1"/>
    <property type="molecule type" value="Genomic_DNA"/>
</dbReference>
<feature type="domain" description="CoA-binding" evidence="1">
    <location>
        <begin position="9"/>
        <end position="101"/>
    </location>
</feature>
<dbReference type="Proteomes" id="UP000774570">
    <property type="component" value="Unassembled WGS sequence"/>
</dbReference>
<gene>
    <name evidence="2" type="ORF">K1Y72_19960</name>
</gene>
<dbReference type="PANTHER" id="PTHR33303">
    <property type="entry name" value="CYTOPLASMIC PROTEIN-RELATED"/>
    <property type="match status" value="1"/>
</dbReference>
<evidence type="ECO:0000259" key="1">
    <source>
        <dbReference type="SMART" id="SM00881"/>
    </source>
</evidence>
<proteinExistence type="predicted"/>
<reference evidence="2 3" key="1">
    <citation type="submission" date="2021-07" db="EMBL/GenBank/DDBJ databases">
        <title>Actinomadura sp. PM05-2 isolated from lichen.</title>
        <authorList>
            <person name="Somphong A."/>
            <person name="Phongsopitanun W."/>
            <person name="Tanasupawat S."/>
            <person name="Peongsungnone V."/>
        </authorList>
    </citation>
    <scope>NUCLEOTIDE SEQUENCE [LARGE SCALE GENOMIC DNA]</scope>
    <source>
        <strain evidence="2 3">PM05-2</strain>
    </source>
</reference>
<name>A0ABS7FW59_9ACTN</name>
<evidence type="ECO:0000313" key="3">
    <source>
        <dbReference type="Proteomes" id="UP000774570"/>
    </source>
</evidence>
<accession>A0ABS7FW59</accession>
<dbReference type="InterPro" id="IPR036291">
    <property type="entry name" value="NAD(P)-bd_dom_sf"/>
</dbReference>
<dbReference type="Gene3D" id="3.40.50.720">
    <property type="entry name" value="NAD(P)-binding Rossmann-like Domain"/>
    <property type="match status" value="1"/>
</dbReference>
<keyword evidence="3" id="KW-1185">Reference proteome</keyword>
<protein>
    <submittedName>
        <fullName evidence="2">CoA-binding protein</fullName>
    </submittedName>
</protein>
<dbReference type="InterPro" id="IPR003781">
    <property type="entry name" value="CoA-bd"/>
</dbReference>
<sequence length="131" mass="14246">MADNEIDRMLDARVWAFVGLSGDRTREVYRQASLMQQRGKKIVPVHPDGGEVLGEKVYASLADVPDAIDVVGVYRRSEFAGAVVDEAVAAGAKGVWLPLNVIDDSAARRARDAGLDVVMDHCPAVEWAARR</sequence>
<dbReference type="SUPFAM" id="SSF51735">
    <property type="entry name" value="NAD(P)-binding Rossmann-fold domains"/>
    <property type="match status" value="1"/>
</dbReference>
<dbReference type="PANTHER" id="PTHR33303:SF2">
    <property type="entry name" value="COA-BINDING DOMAIN-CONTAINING PROTEIN"/>
    <property type="match status" value="1"/>
</dbReference>
<dbReference type="Pfam" id="PF13380">
    <property type="entry name" value="CoA_binding_2"/>
    <property type="match status" value="1"/>
</dbReference>
<dbReference type="RefSeq" id="WP_220167901.1">
    <property type="nucleotide sequence ID" value="NZ_JAIBOA010000012.1"/>
</dbReference>